<evidence type="ECO:0000313" key="8">
    <source>
        <dbReference type="EMBL" id="MET3633911.1"/>
    </source>
</evidence>
<organism evidence="8 9">
    <name type="scientific">Streptococcus porcorum</name>
    <dbReference type="NCBI Taxonomy" id="701526"/>
    <lineage>
        <taxon>Bacteria</taxon>
        <taxon>Bacillati</taxon>
        <taxon>Bacillota</taxon>
        <taxon>Bacilli</taxon>
        <taxon>Lactobacillales</taxon>
        <taxon>Streptococcaceae</taxon>
        <taxon>Streptococcus</taxon>
    </lineage>
</organism>
<accession>A0ABV2JGN4</accession>
<evidence type="ECO:0000256" key="6">
    <source>
        <dbReference type="SAM" id="Phobius"/>
    </source>
</evidence>
<evidence type="ECO:0000256" key="2">
    <source>
        <dbReference type="ARBA" id="ARBA00022525"/>
    </source>
</evidence>
<evidence type="ECO:0000256" key="1">
    <source>
        <dbReference type="ARBA" id="ARBA00022512"/>
    </source>
</evidence>
<feature type="transmembrane region" description="Helical" evidence="6">
    <location>
        <begin position="250"/>
        <end position="271"/>
    </location>
</feature>
<evidence type="ECO:0000259" key="7">
    <source>
        <dbReference type="PROSITE" id="PS50847"/>
    </source>
</evidence>
<evidence type="ECO:0000256" key="5">
    <source>
        <dbReference type="SAM" id="MobiDB-lite"/>
    </source>
</evidence>
<keyword evidence="6" id="KW-0812">Transmembrane</keyword>
<keyword evidence="2" id="KW-0964">Secreted</keyword>
<evidence type="ECO:0000256" key="4">
    <source>
        <dbReference type="ARBA" id="ARBA00023088"/>
    </source>
</evidence>
<feature type="compositionally biased region" description="Low complexity" evidence="5">
    <location>
        <begin position="215"/>
        <end position="237"/>
    </location>
</feature>
<keyword evidence="3" id="KW-0732">Signal</keyword>
<dbReference type="EMBL" id="JBEPLN010000006">
    <property type="protein sequence ID" value="MET3633911.1"/>
    <property type="molecule type" value="Genomic_DNA"/>
</dbReference>
<evidence type="ECO:0000256" key="3">
    <source>
        <dbReference type="ARBA" id="ARBA00022729"/>
    </source>
</evidence>
<sequence length="275" mass="29665">MMKAKKMMLATVTVLSLATLSNNFYGNPPVFAEEAGSSQSVSSSMVTDTVDSSTPSSFTNATQTETNDHLIAFPADFVGTWVPVSDGQVHENVPTYVTFSNSGTYTAYYPNGQLVSKSISSLRQIDTSTYIIAEGDGTGLVSGRGGWIPEGNTIEEGFIYDGTQLIYANWYGPTHQIDYSQPIYSVFTTFVRSQTPSSDEKQETSTAVGTDNSSEKSNNNQGSQESNSQTTSSTTQTKPRKTLPLTGENISFLTTLGVAILGIACCVLYRFKSQK</sequence>
<gene>
    <name evidence="8" type="ORF">ABID28_000546</name>
</gene>
<keyword evidence="4" id="KW-0572">Peptidoglycan-anchor</keyword>
<proteinExistence type="predicted"/>
<dbReference type="Proteomes" id="UP001549037">
    <property type="component" value="Unassembled WGS sequence"/>
</dbReference>
<reference evidence="8 9" key="1">
    <citation type="submission" date="2024-06" db="EMBL/GenBank/DDBJ databases">
        <title>Genomic Encyclopedia of Type Strains, Phase IV (KMG-IV): sequencing the most valuable type-strain genomes for metagenomic binning, comparative biology and taxonomic classification.</title>
        <authorList>
            <person name="Goeker M."/>
        </authorList>
    </citation>
    <scope>NUCLEOTIDE SEQUENCE [LARGE SCALE GENOMIC DNA]</scope>
    <source>
        <strain evidence="8 9">DSM 28302</strain>
    </source>
</reference>
<dbReference type="RefSeq" id="WP_354367880.1">
    <property type="nucleotide sequence ID" value="NZ_JBEPLN010000006.1"/>
</dbReference>
<evidence type="ECO:0000313" key="9">
    <source>
        <dbReference type="Proteomes" id="UP001549037"/>
    </source>
</evidence>
<keyword evidence="6" id="KW-1133">Transmembrane helix</keyword>
<feature type="domain" description="Gram-positive cocci surface proteins LPxTG" evidence="7">
    <location>
        <begin position="243"/>
        <end position="275"/>
    </location>
</feature>
<keyword evidence="1" id="KW-0134">Cell wall</keyword>
<dbReference type="NCBIfam" id="TIGR01167">
    <property type="entry name" value="LPXTG_anchor"/>
    <property type="match status" value="1"/>
</dbReference>
<keyword evidence="6" id="KW-0472">Membrane</keyword>
<keyword evidence="9" id="KW-1185">Reference proteome</keyword>
<comment type="caution">
    <text evidence="8">The sequence shown here is derived from an EMBL/GenBank/DDBJ whole genome shotgun (WGS) entry which is preliminary data.</text>
</comment>
<name>A0ABV2JGN4_9STRE</name>
<dbReference type="PROSITE" id="PS50847">
    <property type="entry name" value="GRAM_POS_ANCHORING"/>
    <property type="match status" value="1"/>
</dbReference>
<protein>
    <submittedName>
        <fullName evidence="8">LPXTG-motif cell wall-anchored protein</fullName>
    </submittedName>
</protein>
<dbReference type="InterPro" id="IPR019931">
    <property type="entry name" value="LPXTG_anchor"/>
</dbReference>
<feature type="region of interest" description="Disordered" evidence="5">
    <location>
        <begin position="195"/>
        <end position="243"/>
    </location>
</feature>